<feature type="transmembrane region" description="Helical" evidence="7">
    <location>
        <begin position="238"/>
        <end position="258"/>
    </location>
</feature>
<dbReference type="GO" id="GO:0022857">
    <property type="term" value="F:transmembrane transporter activity"/>
    <property type="evidence" value="ECO:0007669"/>
    <property type="project" value="InterPro"/>
</dbReference>
<feature type="transmembrane region" description="Helical" evidence="7">
    <location>
        <begin position="365"/>
        <end position="387"/>
    </location>
</feature>
<dbReference type="CDD" id="cd17321">
    <property type="entry name" value="MFS_MMR_MDR_like"/>
    <property type="match status" value="1"/>
</dbReference>
<dbReference type="PANTHER" id="PTHR42718:SF42">
    <property type="entry name" value="EXPORT PROTEIN"/>
    <property type="match status" value="1"/>
</dbReference>
<feature type="transmembrane region" description="Helical" evidence="7">
    <location>
        <begin position="112"/>
        <end position="133"/>
    </location>
</feature>
<evidence type="ECO:0000256" key="7">
    <source>
        <dbReference type="SAM" id="Phobius"/>
    </source>
</evidence>
<feature type="transmembrane region" description="Helical" evidence="7">
    <location>
        <begin position="340"/>
        <end position="359"/>
    </location>
</feature>
<keyword evidence="3" id="KW-1003">Cell membrane</keyword>
<proteinExistence type="predicted"/>
<gene>
    <name evidence="9" type="ORF">JQS30_05660</name>
</gene>
<dbReference type="EMBL" id="CP070496">
    <property type="protein sequence ID" value="QSB06393.1"/>
    <property type="molecule type" value="Genomic_DNA"/>
</dbReference>
<dbReference type="InterPro" id="IPR005829">
    <property type="entry name" value="Sugar_transporter_CS"/>
</dbReference>
<dbReference type="SUPFAM" id="SSF103473">
    <property type="entry name" value="MFS general substrate transporter"/>
    <property type="match status" value="1"/>
</dbReference>
<dbReference type="PROSITE" id="PS00216">
    <property type="entry name" value="SUGAR_TRANSPORT_1"/>
    <property type="match status" value="1"/>
</dbReference>
<dbReference type="AlphaFoldDB" id="A0A895XSA7"/>
<sequence length="528" mass="55891">MTVNETQTDTGHPRRWAILSVLLISLIVVVIDNTILNVAMRVLADPNEGLGANQSQLAWAINSYTLVFAGLLFMAGVIADRIGRRRLLLIGLTVFGLASVLAAYSQTPEHLIYARALLGVGAAAIMPSTLAIISHVFSAKERGKAIGVWTASVGIGIAIGPVAGGALLEHFWWGSIFLINVPVVILGLILVRFLVPESKATDNQRPDVIGVILTIAGLVTLTYGVIRAGETGSWGTIDVWGTIVLGIALLAAFVLYELRIPNAALDVRLFKEPRFASATTAIFLVFFGAMGLFFFMAFYLQIVRGLSPFHVGLMMMAFAVGQIIFAPLSSTMTDKFGSRAVGIIAMTVMSGVFISYLFLDETTPLWVPLLQFFLQAAAMANIMPPAMNTIMASLPRERAGVGSAVANAVRQTAGSFGVAVLGTVLAQAYRSDLSDNLDMDIPPSAAESIAATYGYSENIGGDTEAIMGPAIESFIGALHTTAVVAGVISMLGIVVAAKYFPKKVRTDSHDESDALAAASAVAAPARLR</sequence>
<keyword evidence="4 7" id="KW-0812">Transmembrane</keyword>
<dbReference type="InterPro" id="IPR011701">
    <property type="entry name" value="MFS"/>
</dbReference>
<dbReference type="Gene3D" id="1.20.1250.20">
    <property type="entry name" value="MFS general substrate transporter like domains"/>
    <property type="match status" value="1"/>
</dbReference>
<accession>A0A895XSA7</accession>
<comment type="subcellular location">
    <subcellularLocation>
        <location evidence="1">Cell membrane</location>
        <topology evidence="1">Multi-pass membrane protein</topology>
    </subcellularLocation>
</comment>
<dbReference type="RefSeq" id="WP_213172402.1">
    <property type="nucleotide sequence ID" value="NZ_CP070496.1"/>
</dbReference>
<evidence type="ECO:0000256" key="1">
    <source>
        <dbReference type="ARBA" id="ARBA00004651"/>
    </source>
</evidence>
<dbReference type="InterPro" id="IPR004638">
    <property type="entry name" value="EmrB-like"/>
</dbReference>
<dbReference type="PANTHER" id="PTHR42718">
    <property type="entry name" value="MAJOR FACILITATOR SUPERFAMILY MULTIDRUG TRANSPORTER MFSC"/>
    <property type="match status" value="1"/>
</dbReference>
<evidence type="ECO:0000256" key="4">
    <source>
        <dbReference type="ARBA" id="ARBA00022692"/>
    </source>
</evidence>
<reference evidence="9" key="1">
    <citation type="submission" date="2021-02" db="EMBL/GenBank/DDBJ databases">
        <title>Natronoglycomyces albus gen. nov., sp. nov, a haloalkaliphilic actinobacterium from a soda solonchak soil.</title>
        <authorList>
            <person name="Sorokin D.Y."/>
            <person name="Khijniak T.V."/>
            <person name="Zakharycheva A.P."/>
            <person name="Boueva O.V."/>
            <person name="Ariskina E.V."/>
            <person name="Hahnke R.L."/>
            <person name="Bunk B."/>
            <person name="Sproer C."/>
            <person name="Schumann P."/>
            <person name="Evtushenko L.I."/>
            <person name="Kublanov I.V."/>
        </authorList>
    </citation>
    <scope>NUCLEOTIDE SEQUENCE</scope>
    <source>
        <strain evidence="9">DSM 106290</strain>
    </source>
</reference>
<keyword evidence="2" id="KW-0813">Transport</keyword>
<dbReference type="InterPro" id="IPR020846">
    <property type="entry name" value="MFS_dom"/>
</dbReference>
<dbReference type="KEGG" id="nav:JQS30_05660"/>
<dbReference type="Proteomes" id="UP000662939">
    <property type="component" value="Chromosome"/>
</dbReference>
<evidence type="ECO:0000256" key="2">
    <source>
        <dbReference type="ARBA" id="ARBA00022448"/>
    </source>
</evidence>
<keyword evidence="6 7" id="KW-0472">Membrane</keyword>
<protein>
    <submittedName>
        <fullName evidence="9">MFS transporter</fullName>
    </submittedName>
</protein>
<dbReference type="PRINTS" id="PR01036">
    <property type="entry name" value="TCRTETB"/>
</dbReference>
<feature type="transmembrane region" description="Helical" evidence="7">
    <location>
        <begin position="279"/>
        <end position="302"/>
    </location>
</feature>
<feature type="transmembrane region" description="Helical" evidence="7">
    <location>
        <begin position="145"/>
        <end position="164"/>
    </location>
</feature>
<keyword evidence="5 7" id="KW-1133">Transmembrane helix</keyword>
<feature type="transmembrane region" description="Helical" evidence="7">
    <location>
        <begin position="87"/>
        <end position="106"/>
    </location>
</feature>
<keyword evidence="10" id="KW-1185">Reference proteome</keyword>
<evidence type="ECO:0000259" key="8">
    <source>
        <dbReference type="PROSITE" id="PS50850"/>
    </source>
</evidence>
<feature type="transmembrane region" description="Helical" evidence="7">
    <location>
        <begin position="408"/>
        <end position="429"/>
    </location>
</feature>
<feature type="transmembrane region" description="Helical" evidence="7">
    <location>
        <begin position="207"/>
        <end position="226"/>
    </location>
</feature>
<organism evidence="9 10">
    <name type="scientific">Natronoglycomyces albus</name>
    <dbReference type="NCBI Taxonomy" id="2811108"/>
    <lineage>
        <taxon>Bacteria</taxon>
        <taxon>Bacillati</taxon>
        <taxon>Actinomycetota</taxon>
        <taxon>Actinomycetes</taxon>
        <taxon>Glycomycetales</taxon>
        <taxon>Glycomycetaceae</taxon>
        <taxon>Natronoglycomyces</taxon>
    </lineage>
</organism>
<feature type="transmembrane region" description="Helical" evidence="7">
    <location>
        <begin position="56"/>
        <end position="75"/>
    </location>
</feature>
<dbReference type="NCBIfam" id="TIGR00711">
    <property type="entry name" value="efflux_EmrB"/>
    <property type="match status" value="1"/>
</dbReference>
<feature type="transmembrane region" description="Helical" evidence="7">
    <location>
        <begin position="474"/>
        <end position="497"/>
    </location>
</feature>
<dbReference type="Pfam" id="PF07690">
    <property type="entry name" value="MFS_1"/>
    <property type="match status" value="1"/>
</dbReference>
<dbReference type="PROSITE" id="PS50850">
    <property type="entry name" value="MFS"/>
    <property type="match status" value="1"/>
</dbReference>
<dbReference type="Gene3D" id="1.20.1720.10">
    <property type="entry name" value="Multidrug resistance protein D"/>
    <property type="match status" value="1"/>
</dbReference>
<feature type="domain" description="Major facilitator superfamily (MFS) profile" evidence="8">
    <location>
        <begin position="18"/>
        <end position="504"/>
    </location>
</feature>
<dbReference type="InterPro" id="IPR036259">
    <property type="entry name" value="MFS_trans_sf"/>
</dbReference>
<evidence type="ECO:0000313" key="10">
    <source>
        <dbReference type="Proteomes" id="UP000662939"/>
    </source>
</evidence>
<evidence type="ECO:0000256" key="5">
    <source>
        <dbReference type="ARBA" id="ARBA00022989"/>
    </source>
</evidence>
<evidence type="ECO:0000256" key="6">
    <source>
        <dbReference type="ARBA" id="ARBA00023136"/>
    </source>
</evidence>
<dbReference type="GO" id="GO:0005886">
    <property type="term" value="C:plasma membrane"/>
    <property type="evidence" value="ECO:0007669"/>
    <property type="project" value="UniProtKB-SubCell"/>
</dbReference>
<feature type="transmembrane region" description="Helical" evidence="7">
    <location>
        <begin position="170"/>
        <end position="195"/>
    </location>
</feature>
<evidence type="ECO:0000313" key="9">
    <source>
        <dbReference type="EMBL" id="QSB06393.1"/>
    </source>
</evidence>
<evidence type="ECO:0000256" key="3">
    <source>
        <dbReference type="ARBA" id="ARBA00022475"/>
    </source>
</evidence>
<feature type="transmembrane region" description="Helical" evidence="7">
    <location>
        <begin position="308"/>
        <end position="328"/>
    </location>
</feature>
<name>A0A895XSA7_9ACTN</name>
<feature type="transmembrane region" description="Helical" evidence="7">
    <location>
        <begin position="16"/>
        <end position="36"/>
    </location>
</feature>